<evidence type="ECO:0000256" key="2">
    <source>
        <dbReference type="ARBA" id="ARBA00023015"/>
    </source>
</evidence>
<dbReference type="RefSeq" id="WP_344887012.1">
    <property type="nucleotide sequence ID" value="NZ_BAAAWD010000002.1"/>
</dbReference>
<name>A0ABN3XPU4_9ACTN</name>
<dbReference type="InterPro" id="IPR050109">
    <property type="entry name" value="HTH-type_TetR-like_transc_reg"/>
</dbReference>
<protein>
    <submittedName>
        <fullName evidence="7">TetR family transcriptional regulator</fullName>
    </submittedName>
</protein>
<sequence length="197" mass="20883">MTNLVDRPNSPRGQRRREGLIEAGLALLIEGGWPAVTTRAVAARSGANVGLIHYHFGGLSALHLEIARRAGDTVMMPVLEALLAAPDAGSALDAMRRVVPRVTGDEKVLRLAVELMAGAMREPELGDALRVGLREARVQIADWLGALNPQWTAERRTGVATLVAALLDGMMLHHLLDAELSLEPAVAALGELIGASS</sequence>
<evidence type="ECO:0000259" key="6">
    <source>
        <dbReference type="PROSITE" id="PS50977"/>
    </source>
</evidence>
<dbReference type="PROSITE" id="PS50977">
    <property type="entry name" value="HTH_TETR_2"/>
    <property type="match status" value="1"/>
</dbReference>
<feature type="DNA-binding region" description="H-T-H motif" evidence="5">
    <location>
        <begin position="37"/>
        <end position="56"/>
    </location>
</feature>
<evidence type="ECO:0000313" key="7">
    <source>
        <dbReference type="EMBL" id="GAA2986252.1"/>
    </source>
</evidence>
<comment type="caution">
    <text evidence="7">The sequence shown here is derived from an EMBL/GenBank/DDBJ whole genome shotgun (WGS) entry which is preliminary data.</text>
</comment>
<proteinExistence type="predicted"/>
<evidence type="ECO:0000256" key="5">
    <source>
        <dbReference type="PROSITE-ProRule" id="PRU00335"/>
    </source>
</evidence>
<accession>A0ABN3XPU4</accession>
<dbReference type="PANTHER" id="PTHR30055:SF228">
    <property type="entry name" value="TRANSCRIPTIONAL REGULATOR-RELATED"/>
    <property type="match status" value="1"/>
</dbReference>
<dbReference type="Proteomes" id="UP001499930">
    <property type="component" value="Unassembled WGS sequence"/>
</dbReference>
<evidence type="ECO:0000256" key="1">
    <source>
        <dbReference type="ARBA" id="ARBA00022491"/>
    </source>
</evidence>
<dbReference type="PANTHER" id="PTHR30055">
    <property type="entry name" value="HTH-TYPE TRANSCRIPTIONAL REGULATOR RUTR"/>
    <property type="match status" value="1"/>
</dbReference>
<keyword evidence="8" id="KW-1185">Reference proteome</keyword>
<dbReference type="InterPro" id="IPR009057">
    <property type="entry name" value="Homeodomain-like_sf"/>
</dbReference>
<gene>
    <name evidence="7" type="ORF">GCM10017559_02330</name>
</gene>
<dbReference type="Gene3D" id="1.10.357.10">
    <property type="entry name" value="Tetracycline Repressor, domain 2"/>
    <property type="match status" value="1"/>
</dbReference>
<dbReference type="InterPro" id="IPR001647">
    <property type="entry name" value="HTH_TetR"/>
</dbReference>
<dbReference type="Pfam" id="PF00440">
    <property type="entry name" value="TetR_N"/>
    <property type="match status" value="1"/>
</dbReference>
<evidence type="ECO:0000256" key="3">
    <source>
        <dbReference type="ARBA" id="ARBA00023125"/>
    </source>
</evidence>
<keyword evidence="4" id="KW-0804">Transcription</keyword>
<dbReference type="SUPFAM" id="SSF46689">
    <property type="entry name" value="Homeodomain-like"/>
    <property type="match status" value="1"/>
</dbReference>
<dbReference type="Pfam" id="PF13977">
    <property type="entry name" value="TetR_C_6"/>
    <property type="match status" value="1"/>
</dbReference>
<keyword evidence="2" id="KW-0805">Transcription regulation</keyword>
<dbReference type="EMBL" id="BAAAWD010000002">
    <property type="protein sequence ID" value="GAA2986252.1"/>
    <property type="molecule type" value="Genomic_DNA"/>
</dbReference>
<organism evidence="7 8">
    <name type="scientific">Streptosporangium longisporum</name>
    <dbReference type="NCBI Taxonomy" id="46187"/>
    <lineage>
        <taxon>Bacteria</taxon>
        <taxon>Bacillati</taxon>
        <taxon>Actinomycetota</taxon>
        <taxon>Actinomycetes</taxon>
        <taxon>Streptosporangiales</taxon>
        <taxon>Streptosporangiaceae</taxon>
        <taxon>Streptosporangium</taxon>
    </lineage>
</organism>
<keyword evidence="3 5" id="KW-0238">DNA-binding</keyword>
<evidence type="ECO:0000256" key="4">
    <source>
        <dbReference type="ARBA" id="ARBA00023163"/>
    </source>
</evidence>
<dbReference type="InterPro" id="IPR039538">
    <property type="entry name" value="BetI_C"/>
</dbReference>
<dbReference type="SUPFAM" id="SSF48498">
    <property type="entry name" value="Tetracyclin repressor-like, C-terminal domain"/>
    <property type="match status" value="1"/>
</dbReference>
<reference evidence="7 8" key="1">
    <citation type="journal article" date="2019" name="Int. J. Syst. Evol. Microbiol.">
        <title>The Global Catalogue of Microorganisms (GCM) 10K type strain sequencing project: providing services to taxonomists for standard genome sequencing and annotation.</title>
        <authorList>
            <consortium name="The Broad Institute Genomics Platform"/>
            <consortium name="The Broad Institute Genome Sequencing Center for Infectious Disease"/>
            <person name="Wu L."/>
            <person name="Ma J."/>
        </authorList>
    </citation>
    <scope>NUCLEOTIDE SEQUENCE [LARGE SCALE GENOMIC DNA]</scope>
    <source>
        <strain evidence="7 8">JCM 3106</strain>
    </source>
</reference>
<feature type="domain" description="HTH tetR-type" evidence="6">
    <location>
        <begin position="14"/>
        <end position="74"/>
    </location>
</feature>
<keyword evidence="1" id="KW-0678">Repressor</keyword>
<evidence type="ECO:0000313" key="8">
    <source>
        <dbReference type="Proteomes" id="UP001499930"/>
    </source>
</evidence>
<dbReference type="InterPro" id="IPR036271">
    <property type="entry name" value="Tet_transcr_reg_TetR-rel_C_sf"/>
</dbReference>